<reference evidence="3" key="1">
    <citation type="journal article" date="2014" name="Int. J. Syst. Evol. Microbiol.">
        <title>Complete genome of a new Firmicutes species belonging to the dominant human colonic microbiota ('Ruminococcus bicirculans') reveals two chromosomes and a selective capacity to utilize plant glucans.</title>
        <authorList>
            <consortium name="NISC Comparative Sequencing Program"/>
            <person name="Wegmann U."/>
            <person name="Louis P."/>
            <person name="Goesmann A."/>
            <person name="Henrissat B."/>
            <person name="Duncan S.H."/>
            <person name="Flint H.J."/>
        </authorList>
    </citation>
    <scope>NUCLEOTIDE SEQUENCE</scope>
    <source>
        <strain evidence="3">NBRC 107715</strain>
    </source>
</reference>
<dbReference type="Proteomes" id="UP001156856">
    <property type="component" value="Unassembled WGS sequence"/>
</dbReference>
<organism evidence="2 4">
    <name type="scientific">Methylobacterium oxalidis</name>
    <dbReference type="NCBI Taxonomy" id="944322"/>
    <lineage>
        <taxon>Bacteria</taxon>
        <taxon>Pseudomonadati</taxon>
        <taxon>Pseudomonadota</taxon>
        <taxon>Alphaproteobacteria</taxon>
        <taxon>Hyphomicrobiales</taxon>
        <taxon>Methylobacteriaceae</taxon>
        <taxon>Methylobacterium</taxon>
    </lineage>
</organism>
<name>A0A512J7L0_9HYPH</name>
<evidence type="ECO:0000313" key="3">
    <source>
        <dbReference type="EMBL" id="GLS66947.1"/>
    </source>
</evidence>
<evidence type="ECO:0008006" key="6">
    <source>
        <dbReference type="Google" id="ProtNLM"/>
    </source>
</evidence>
<keyword evidence="1" id="KW-0812">Transmembrane</keyword>
<proteinExistence type="predicted"/>
<dbReference type="EMBL" id="BSPK01000109">
    <property type="protein sequence ID" value="GLS66947.1"/>
    <property type="molecule type" value="Genomic_DNA"/>
</dbReference>
<reference evidence="5" key="2">
    <citation type="journal article" date="2019" name="Int. J. Syst. Evol. Microbiol.">
        <title>The Global Catalogue of Microorganisms (GCM) 10K type strain sequencing project: providing services to taxonomists for standard genome sequencing and annotation.</title>
        <authorList>
            <consortium name="The Broad Institute Genomics Platform"/>
            <consortium name="The Broad Institute Genome Sequencing Center for Infectious Disease"/>
            <person name="Wu L."/>
            <person name="Ma J."/>
        </authorList>
    </citation>
    <scope>NUCLEOTIDE SEQUENCE [LARGE SCALE GENOMIC DNA]</scope>
    <source>
        <strain evidence="5">NBRC 107715</strain>
    </source>
</reference>
<keyword evidence="5" id="KW-1185">Reference proteome</keyword>
<comment type="caution">
    <text evidence="2">The sequence shown here is derived from an EMBL/GenBank/DDBJ whole genome shotgun (WGS) entry which is preliminary data.</text>
</comment>
<accession>A0A512J7L0</accession>
<dbReference type="Proteomes" id="UP000321960">
    <property type="component" value="Unassembled WGS sequence"/>
</dbReference>
<evidence type="ECO:0000313" key="4">
    <source>
        <dbReference type="Proteomes" id="UP000321960"/>
    </source>
</evidence>
<keyword evidence="1" id="KW-1133">Transmembrane helix</keyword>
<dbReference type="RefSeq" id="WP_147027491.1">
    <property type="nucleotide sequence ID" value="NZ_BJZU01000084.1"/>
</dbReference>
<sequence>MNRESIGSAVKEFAGDAESALGDAIGDHGAQVGGRLRTAEARSERMLAGARETAGQAAEEARGLAEDVYRRGEHAVRAGGEAVAEQVGARPLAALLVAGLIGYGLGLLMHNRR</sequence>
<dbReference type="AlphaFoldDB" id="A0A512J7L0"/>
<evidence type="ECO:0000256" key="1">
    <source>
        <dbReference type="SAM" id="Phobius"/>
    </source>
</evidence>
<reference evidence="2 4" key="3">
    <citation type="submission" date="2019-07" db="EMBL/GenBank/DDBJ databases">
        <title>Whole genome shotgun sequence of Methylobacterium oxalidis NBRC 107715.</title>
        <authorList>
            <person name="Hosoyama A."/>
            <person name="Uohara A."/>
            <person name="Ohji S."/>
            <person name="Ichikawa N."/>
        </authorList>
    </citation>
    <scope>NUCLEOTIDE SEQUENCE [LARGE SCALE GENOMIC DNA]</scope>
    <source>
        <strain evidence="2 4">NBRC 107715</strain>
    </source>
</reference>
<protein>
    <recommendedName>
        <fullName evidence="6">CsbD-like domain-containing protein</fullName>
    </recommendedName>
</protein>
<feature type="transmembrane region" description="Helical" evidence="1">
    <location>
        <begin position="92"/>
        <end position="109"/>
    </location>
</feature>
<evidence type="ECO:0000313" key="5">
    <source>
        <dbReference type="Proteomes" id="UP001156856"/>
    </source>
</evidence>
<dbReference type="EMBL" id="BJZU01000084">
    <property type="protein sequence ID" value="GEP05954.1"/>
    <property type="molecule type" value="Genomic_DNA"/>
</dbReference>
<keyword evidence="1" id="KW-0472">Membrane</keyword>
<gene>
    <name evidence="3" type="ORF">GCM10007888_53300</name>
    <name evidence="2" type="ORF">MOX02_39920</name>
</gene>
<evidence type="ECO:0000313" key="2">
    <source>
        <dbReference type="EMBL" id="GEP05954.1"/>
    </source>
</evidence>
<dbReference type="OrthoDB" id="7874071at2"/>
<reference evidence="3" key="4">
    <citation type="submission" date="2023-01" db="EMBL/GenBank/DDBJ databases">
        <title>Draft genome sequence of Methylobacterium oxalidis strain NBRC 107715.</title>
        <authorList>
            <person name="Sun Q."/>
            <person name="Mori K."/>
        </authorList>
    </citation>
    <scope>NUCLEOTIDE SEQUENCE</scope>
    <source>
        <strain evidence="3">NBRC 107715</strain>
    </source>
</reference>